<feature type="compositionally biased region" description="Polar residues" evidence="1">
    <location>
        <begin position="860"/>
        <end position="879"/>
    </location>
</feature>
<keyword evidence="3" id="KW-1185">Reference proteome</keyword>
<feature type="region of interest" description="Disordered" evidence="1">
    <location>
        <begin position="232"/>
        <end position="337"/>
    </location>
</feature>
<feature type="compositionally biased region" description="Basic and acidic residues" evidence="1">
    <location>
        <begin position="994"/>
        <end position="1004"/>
    </location>
</feature>
<feature type="compositionally biased region" description="Polar residues" evidence="1">
    <location>
        <begin position="112"/>
        <end position="123"/>
    </location>
</feature>
<evidence type="ECO:0000256" key="1">
    <source>
        <dbReference type="SAM" id="MobiDB-lite"/>
    </source>
</evidence>
<sequence>MTSILRLGSKDRSPFLFRRHGTANTGEITTDLLAHRLPDISRVDTRSLLGLFDEFGKFEHLDALPRLPPDQHVSIAPRPEIRVSNVVANRPTDDAKPLRHQPQQRKIELIRNESTSSSCYSHPSQRESDYSPLVTRQSSSSSYAQESPFASSATPPLEVKPLRTTSQSFKPRSIYLMDGYAQTQRFNSNNTFSSVTIVSQPPNLDKPLPPGPSASQKASLSVPDLLLRQLPAELPSNEPPSRLNRMERVSSGTRSASARRASDGQTVAELPSWRSRSVQEARPRNLKVRRTDPPPTQVDGQQHAASELEKHRRHTADILTSTGQVQPKPKPNKQRRNKMFKPITAATAEQVIYKIMCNVHSLEDLKSTAMVSKGFYRTFHRNESNLVNHLIFKTSRPAWEFRRSVLTLKGSNDFTLKEFRRDCKNLSALKAFMLAHCGSTCKPSLLVGLLGQNEERVNQIDNALWRIWTFCTLFRDMAGRGSTSQAEIDWLNGSRASNNNMGAGFAIGNGKGLTTTELEDMNGLWQCLRTLLSGFQGHESEAKQAGVFDNWHLRETTTESQHLGEWICYLLTLGPQTVLALSSCSFDQAKMLGLTKWPAPLAGQSRSSFLATAIAQVYQERLLEDATLRAAQFSLPRIPGRHPPHGRKPSHRPTRSFDERQLASMPMRATQNQTQSLRIDTTLPRRRPVSMVAHSDARLEVRPDCDPANNQPSQTAAQMFPATPTADPSAFYALGMTPTASAKLGATLFPMEYVSRAPRVPFLAVGQPAAPTPGVVDPVDRAMTVLVHELGFNEVRAGKALAMCDTGSGIDLEKAIELLTVDAKDSKDEVVSPVELPTPSIMSSPPRSKKQPKDFCDGQCSRSSTAAHSRKPSTGTVTDASISPISIYDEAEWQDTISPLATTANPTTRSKTILKRGPSKGAKAWKVLGIDSAPRRKNSVLGIEEYQAKVERRKSMRAVNGGQDPSVKEGLSKNLLGLGLGFGSGAGAKSAEQQLERARDQERRKKEKSPKLIQMPRYA</sequence>
<dbReference type="EMBL" id="JAXLQG010000002">
    <property type="protein sequence ID" value="KAK5543976.1"/>
    <property type="molecule type" value="Genomic_DNA"/>
</dbReference>
<evidence type="ECO:0008006" key="4">
    <source>
        <dbReference type="Google" id="ProtNLM"/>
    </source>
</evidence>
<dbReference type="AlphaFoldDB" id="A0AAV9QIW6"/>
<feature type="region of interest" description="Disordered" evidence="1">
    <location>
        <begin position="984"/>
        <end position="1019"/>
    </location>
</feature>
<feature type="region of interest" description="Disordered" evidence="1">
    <location>
        <begin position="636"/>
        <end position="655"/>
    </location>
</feature>
<organism evidence="2 3">
    <name type="scientific">Vermiconidia calcicola</name>
    <dbReference type="NCBI Taxonomy" id="1690605"/>
    <lineage>
        <taxon>Eukaryota</taxon>
        <taxon>Fungi</taxon>
        <taxon>Dikarya</taxon>
        <taxon>Ascomycota</taxon>
        <taxon>Pezizomycotina</taxon>
        <taxon>Dothideomycetes</taxon>
        <taxon>Dothideomycetidae</taxon>
        <taxon>Mycosphaerellales</taxon>
        <taxon>Extremaceae</taxon>
        <taxon>Vermiconidia</taxon>
    </lineage>
</organism>
<name>A0AAV9QIW6_9PEZI</name>
<protein>
    <recommendedName>
        <fullName evidence="4">UBA domain-containing protein</fullName>
    </recommendedName>
</protein>
<comment type="caution">
    <text evidence="2">The sequence shown here is derived from an EMBL/GenBank/DDBJ whole genome shotgun (WGS) entry which is preliminary data.</text>
</comment>
<evidence type="ECO:0000313" key="2">
    <source>
        <dbReference type="EMBL" id="KAK5543976.1"/>
    </source>
</evidence>
<reference evidence="2 3" key="1">
    <citation type="submission" date="2023-06" db="EMBL/GenBank/DDBJ databases">
        <title>Black Yeasts Isolated from many extreme environments.</title>
        <authorList>
            <person name="Coleine C."/>
            <person name="Stajich J.E."/>
            <person name="Selbmann L."/>
        </authorList>
    </citation>
    <scope>NUCLEOTIDE SEQUENCE [LARGE SCALE GENOMIC DNA]</scope>
    <source>
        <strain evidence="2 3">CCFEE 5887</strain>
    </source>
</reference>
<feature type="region of interest" description="Disordered" evidence="1">
    <location>
        <begin position="84"/>
        <end position="165"/>
    </location>
</feature>
<feature type="region of interest" description="Disordered" evidence="1">
    <location>
        <begin position="198"/>
        <end position="220"/>
    </location>
</feature>
<dbReference type="Proteomes" id="UP001345827">
    <property type="component" value="Unassembled WGS sequence"/>
</dbReference>
<feature type="compositionally biased region" description="Low complexity" evidence="1">
    <location>
        <begin position="138"/>
        <end position="152"/>
    </location>
</feature>
<gene>
    <name evidence="2" type="ORF">LTR25_001591</name>
</gene>
<accession>A0AAV9QIW6</accession>
<evidence type="ECO:0000313" key="3">
    <source>
        <dbReference type="Proteomes" id="UP001345827"/>
    </source>
</evidence>
<feature type="region of interest" description="Disordered" evidence="1">
    <location>
        <begin position="827"/>
        <end position="879"/>
    </location>
</feature>
<proteinExistence type="predicted"/>
<feature type="compositionally biased region" description="Basic residues" evidence="1">
    <location>
        <begin position="639"/>
        <end position="654"/>
    </location>
</feature>